<dbReference type="EMBL" id="JBBMRA010000001">
    <property type="protein sequence ID" value="MEM5534831.1"/>
    <property type="molecule type" value="Genomic_DNA"/>
</dbReference>
<comment type="caution">
    <text evidence="5">The sequence shown here is derived from an EMBL/GenBank/DDBJ whole genome shotgun (WGS) entry which is preliminary data.</text>
</comment>
<feature type="transmembrane region" description="Helical" evidence="3">
    <location>
        <begin position="377"/>
        <end position="399"/>
    </location>
</feature>
<dbReference type="RefSeq" id="WP_067984522.1">
    <property type="nucleotide sequence ID" value="NZ_JBBMRA010000001.1"/>
</dbReference>
<keyword evidence="3" id="KW-0472">Membrane</keyword>
<evidence type="ECO:0000256" key="2">
    <source>
        <dbReference type="ARBA" id="ARBA00023054"/>
    </source>
</evidence>
<keyword evidence="3" id="KW-1133">Transmembrane helix</keyword>
<evidence type="ECO:0000256" key="1">
    <source>
        <dbReference type="ARBA" id="ARBA00004196"/>
    </source>
</evidence>
<dbReference type="SUPFAM" id="SSF111369">
    <property type="entry name" value="HlyD-like secretion proteins"/>
    <property type="match status" value="1"/>
</dbReference>
<comment type="subcellular location">
    <subcellularLocation>
        <location evidence="1">Cell envelope</location>
    </subcellularLocation>
</comment>
<evidence type="ECO:0000259" key="4">
    <source>
        <dbReference type="Pfam" id="PF25954"/>
    </source>
</evidence>
<dbReference type="PANTHER" id="PTHR32347:SF23">
    <property type="entry name" value="BLL5650 PROTEIN"/>
    <property type="match status" value="1"/>
</dbReference>
<evidence type="ECO:0000313" key="5">
    <source>
        <dbReference type="EMBL" id="MEM5534831.1"/>
    </source>
</evidence>
<feature type="transmembrane region" description="Helical" evidence="3">
    <location>
        <begin position="250"/>
        <end position="270"/>
    </location>
</feature>
<dbReference type="Gene3D" id="2.40.30.170">
    <property type="match status" value="1"/>
</dbReference>
<accession>A0ABU9TM89</accession>
<dbReference type="InterPro" id="IPR058792">
    <property type="entry name" value="Beta-barrel_RND_2"/>
</dbReference>
<protein>
    <submittedName>
        <fullName evidence="5">Efflux RND transporter periplasmic adaptor subunit</fullName>
    </submittedName>
</protein>
<proteinExistence type="predicted"/>
<feature type="domain" description="CusB-like beta-barrel" evidence="4">
    <location>
        <begin position="703"/>
        <end position="779"/>
    </location>
</feature>
<feature type="transmembrane region" description="Helical" evidence="3">
    <location>
        <begin position="224"/>
        <end position="244"/>
    </location>
</feature>
<gene>
    <name evidence="5" type="ORF">WNY58_00370</name>
</gene>
<dbReference type="Proteomes" id="UP001449225">
    <property type="component" value="Unassembled WGS sequence"/>
</dbReference>
<feature type="transmembrane region" description="Helical" evidence="3">
    <location>
        <begin position="282"/>
        <end position="303"/>
    </location>
</feature>
<reference evidence="5 6" key="1">
    <citation type="submission" date="2024-03" db="EMBL/GenBank/DDBJ databases">
        <title>Community enrichment and isolation of bacterial strains for fucoidan degradation.</title>
        <authorList>
            <person name="Sichert A."/>
        </authorList>
    </citation>
    <scope>NUCLEOTIDE SEQUENCE [LARGE SCALE GENOMIC DNA]</scope>
    <source>
        <strain evidence="5 6">AS76</strain>
    </source>
</reference>
<dbReference type="Pfam" id="PF25954">
    <property type="entry name" value="Beta-barrel_RND_2"/>
    <property type="match status" value="1"/>
</dbReference>
<evidence type="ECO:0000256" key="3">
    <source>
        <dbReference type="SAM" id="Phobius"/>
    </source>
</evidence>
<organism evidence="5 6">
    <name type="scientific">Neptuniibacter pectenicola</name>
    <dbReference type="NCBI Taxonomy" id="1806669"/>
    <lineage>
        <taxon>Bacteria</taxon>
        <taxon>Pseudomonadati</taxon>
        <taxon>Pseudomonadota</taxon>
        <taxon>Gammaproteobacteria</taxon>
        <taxon>Oceanospirillales</taxon>
        <taxon>Oceanospirillaceae</taxon>
        <taxon>Neptuniibacter</taxon>
    </lineage>
</organism>
<keyword evidence="3" id="KW-0812">Transmembrane</keyword>
<keyword evidence="6" id="KW-1185">Reference proteome</keyword>
<feature type="transmembrane region" description="Helical" evidence="3">
    <location>
        <begin position="184"/>
        <end position="204"/>
    </location>
</feature>
<dbReference type="InterPro" id="IPR050465">
    <property type="entry name" value="UPF0194_transport"/>
</dbReference>
<sequence length="804" mass="90053">MEKTTVSNEAQKVALPAFLKKRLHAFRIGQGAEQSYLIKDPQEDQVHQLETWQFFLLEVLPGCEDMPKLKGVFEDRFGHAITDEQIEELFTLIADKSLFGITALSNPILKAFQKKRAAEGKGRAAPGAKAEAAVEEKATVKEPLPPGIEDVIGLDTSIKQAGLKLFNPKRLIKLTSPIVKPISYLMYAIPLMLIAALFLLGRYFTVMEEDITLLLSGVSIIEHALFSMLTVNLSVTFLIMYVAHSFRASVNGLGIVFYLGFFPRFCPFIGNLDQLSRRERMWLHAAPLIFRLGLFSTAILMWFNTRDMGGVIAPFSLVVAVASALSFLITVNPLVKSSGYHLVATILDEPQLRKKAYGALMNKLKGDTYKEANGRLLAAYALASTVFMIVLFGLILLLLGKFLKIHLGGAGVILTFFVAAIFAYRMFVSFARINQSYDRASQFKKWRDRTLVSKETESQGSEAAPKKGSYVRRALLIMLLGCLFLPYAYEPGGSFVLLPNQQQEITSDLSGLVDWVKYDGGEELKKGEAIAALWQGDYSAKVKVYEALMKEQQAVIDELKSRPRKEDVLLAERALETEETRTQFSLSKLSRLEKLYKSRTVSYEELDDARREYRIDLAQVAESKADLEVTKLGATPDQIAAAQAKLEGYEEEYKYYNEKVKLSTLHMPFDGRLVSMHLRQKVGSYLAPGEPFAIAENTSKVLAEIEIPEADIPYVKKGASVRVRPQAYHSADFIGTVLSIDSNVTEERYGRVVKVITILENSDQRLKTGMTGYAKIESETLPVWEVLSMAIIRFVEVEVWSWLP</sequence>
<keyword evidence="2" id="KW-0175">Coiled coil</keyword>
<feature type="transmembrane region" description="Helical" evidence="3">
    <location>
        <begin position="309"/>
        <end position="331"/>
    </location>
</feature>
<feature type="transmembrane region" description="Helical" evidence="3">
    <location>
        <begin position="405"/>
        <end position="424"/>
    </location>
</feature>
<name>A0ABU9TM89_9GAMM</name>
<dbReference type="PANTHER" id="PTHR32347">
    <property type="entry name" value="EFFLUX SYSTEM COMPONENT YKNX-RELATED"/>
    <property type="match status" value="1"/>
</dbReference>
<evidence type="ECO:0000313" key="6">
    <source>
        <dbReference type="Proteomes" id="UP001449225"/>
    </source>
</evidence>